<proteinExistence type="predicted"/>
<evidence type="ECO:0000313" key="3">
    <source>
        <dbReference type="Proteomes" id="UP000800093"/>
    </source>
</evidence>
<dbReference type="Proteomes" id="UP000800093">
    <property type="component" value="Unassembled WGS sequence"/>
</dbReference>
<organism evidence="2 3">
    <name type="scientific">Lojkania enalia</name>
    <dbReference type="NCBI Taxonomy" id="147567"/>
    <lineage>
        <taxon>Eukaryota</taxon>
        <taxon>Fungi</taxon>
        <taxon>Dikarya</taxon>
        <taxon>Ascomycota</taxon>
        <taxon>Pezizomycotina</taxon>
        <taxon>Dothideomycetes</taxon>
        <taxon>Pleosporomycetidae</taxon>
        <taxon>Pleosporales</taxon>
        <taxon>Pleosporales incertae sedis</taxon>
        <taxon>Lojkania</taxon>
    </lineage>
</organism>
<reference evidence="3" key="1">
    <citation type="journal article" date="2020" name="Stud. Mycol.">
        <title>101 Dothideomycetes genomes: A test case for predicting lifestyles and emergence of pathogens.</title>
        <authorList>
            <person name="Haridas S."/>
            <person name="Albert R."/>
            <person name="Binder M."/>
            <person name="Bloem J."/>
            <person name="LaButti K."/>
            <person name="Salamov A."/>
            <person name="Andreopoulos B."/>
            <person name="Baker S."/>
            <person name="Barry K."/>
            <person name="Bills G."/>
            <person name="Bluhm B."/>
            <person name="Cannon C."/>
            <person name="Castanera R."/>
            <person name="Culley D."/>
            <person name="Daum C."/>
            <person name="Ezra D."/>
            <person name="Gonzalez J."/>
            <person name="Henrissat B."/>
            <person name="Kuo A."/>
            <person name="Liang C."/>
            <person name="Lipzen A."/>
            <person name="Lutzoni F."/>
            <person name="Magnuson J."/>
            <person name="Mondo S."/>
            <person name="Nolan M."/>
            <person name="Ohm R."/>
            <person name="Pangilinan J."/>
            <person name="Park H.-J."/>
            <person name="Ramirez L."/>
            <person name="Alfaro M."/>
            <person name="Sun H."/>
            <person name="Tritt A."/>
            <person name="Yoshinaga Y."/>
            <person name="Zwiers L.-H."/>
            <person name="Turgeon B."/>
            <person name="Goodwin S."/>
            <person name="Spatafora J."/>
            <person name="Crous P."/>
            <person name="Grigoriev I."/>
        </authorList>
    </citation>
    <scope>NUCLEOTIDE SEQUENCE [LARGE SCALE GENOMIC DNA]</scope>
    <source>
        <strain evidence="3">CBS 304.66</strain>
    </source>
</reference>
<sequence>MSDVQAFAIHLIRQNRNPQIKAPLTFPDHHQALPAWSSNMCIFPCIRYTCNAIYTLPSSTPYSECSLRKQRHLQSLPCTGWRTSIESSPIPCPQCNYSGSPVPEYSRFVRFVGEYPKDLYENTWSLDHSVPAHCGLGCMQMPWLGKEATHEDMPVTAKTAWKYRPANAPLGREACVSNMRCFNTEFEPSVHGELRGCRIPGSVDTRSERRDLAWSSTSLVNATEEFGCRDEWQDAVVDEHERSLTSPCSVYTASEHGDEYNEWMNDDDLPPPYSTLPPPSPRLGPR</sequence>
<comment type="caution">
    <text evidence="2">The sequence shown here is derived from an EMBL/GenBank/DDBJ whole genome shotgun (WGS) entry which is preliminary data.</text>
</comment>
<evidence type="ECO:0000256" key="1">
    <source>
        <dbReference type="SAM" id="MobiDB-lite"/>
    </source>
</evidence>
<protein>
    <submittedName>
        <fullName evidence="2">Uncharacterized protein</fullName>
    </submittedName>
</protein>
<feature type="region of interest" description="Disordered" evidence="1">
    <location>
        <begin position="259"/>
        <end position="286"/>
    </location>
</feature>
<feature type="compositionally biased region" description="Pro residues" evidence="1">
    <location>
        <begin position="270"/>
        <end position="286"/>
    </location>
</feature>
<keyword evidence="3" id="KW-1185">Reference proteome</keyword>
<feature type="compositionally biased region" description="Acidic residues" evidence="1">
    <location>
        <begin position="260"/>
        <end position="269"/>
    </location>
</feature>
<dbReference type="AlphaFoldDB" id="A0A9P4K3E6"/>
<dbReference type="EMBL" id="ML986688">
    <property type="protein sequence ID" value="KAF2260148.1"/>
    <property type="molecule type" value="Genomic_DNA"/>
</dbReference>
<name>A0A9P4K3E6_9PLEO</name>
<accession>A0A9P4K3E6</accession>
<evidence type="ECO:0000313" key="2">
    <source>
        <dbReference type="EMBL" id="KAF2260148.1"/>
    </source>
</evidence>
<gene>
    <name evidence="2" type="ORF">CC78DRAFT_585142</name>
</gene>